<dbReference type="AlphaFoldDB" id="A0A7Y9LNI9"/>
<feature type="chain" id="PRO_5031454991" evidence="2">
    <location>
        <begin position="24"/>
        <end position="329"/>
    </location>
</feature>
<comment type="similarity">
    <text evidence="1">Belongs to the UPF0065 (bug) family.</text>
</comment>
<protein>
    <submittedName>
        <fullName evidence="3">Tripartite-type tricarboxylate transporter receptor subunit TctC</fullName>
    </submittedName>
</protein>
<sequence length="329" mass="34151">MPSTLRLAVAGLLALAFALPAAAQDAAQAWPKKTIRLIVPFTPGGSNDVLARVLSQHLGKAWNQTVVVENKPGAAGNIGAEFVARAPADGYTLLIAANNVLSVNPALYRLGFDPAKDFAPVSLLGTVPIVLVVNPDLPVKDLAQLVSYAKANPARLNYASSGTGSPQHLSAELFNKLAGVRMTHVPYKGAAPAIADVSAGQVQVLFGPINSVLPHIKSGKLRALAVAGESRTLLLPDVPTIAQAGYPAYRSDIWIGLVAPAGTPPDVVRQINAETRTTLADPAVIETLAQQGIEAKASTPDTLGALAASDLTRWTDVIKSSGIVADQQP</sequence>
<dbReference type="Gene3D" id="3.40.190.10">
    <property type="entry name" value="Periplasmic binding protein-like II"/>
    <property type="match status" value="1"/>
</dbReference>
<name>A0A7Y9LNI9_9BURK</name>
<dbReference type="InterPro" id="IPR005064">
    <property type="entry name" value="BUG"/>
</dbReference>
<keyword evidence="3" id="KW-0675">Receptor</keyword>
<gene>
    <name evidence="3" type="ORF">FHW18_002489</name>
</gene>
<dbReference type="Pfam" id="PF03401">
    <property type="entry name" value="TctC"/>
    <property type="match status" value="1"/>
</dbReference>
<proteinExistence type="inferred from homology"/>
<dbReference type="PANTHER" id="PTHR42928">
    <property type="entry name" value="TRICARBOXYLATE-BINDING PROTEIN"/>
    <property type="match status" value="1"/>
</dbReference>
<dbReference type="PANTHER" id="PTHR42928:SF5">
    <property type="entry name" value="BLR1237 PROTEIN"/>
    <property type="match status" value="1"/>
</dbReference>
<dbReference type="InterPro" id="IPR042100">
    <property type="entry name" value="Bug_dom1"/>
</dbReference>
<dbReference type="SUPFAM" id="SSF53850">
    <property type="entry name" value="Periplasmic binding protein-like II"/>
    <property type="match status" value="1"/>
</dbReference>
<dbReference type="PIRSF" id="PIRSF017082">
    <property type="entry name" value="YflP"/>
    <property type="match status" value="1"/>
</dbReference>
<dbReference type="Gene3D" id="3.40.190.150">
    <property type="entry name" value="Bordetella uptake gene, domain 1"/>
    <property type="match status" value="1"/>
</dbReference>
<comment type="caution">
    <text evidence="3">The sequence shown here is derived from an EMBL/GenBank/DDBJ whole genome shotgun (WGS) entry which is preliminary data.</text>
</comment>
<evidence type="ECO:0000256" key="1">
    <source>
        <dbReference type="ARBA" id="ARBA00006987"/>
    </source>
</evidence>
<keyword evidence="2" id="KW-0732">Signal</keyword>
<evidence type="ECO:0000313" key="3">
    <source>
        <dbReference type="EMBL" id="NYE83218.1"/>
    </source>
</evidence>
<dbReference type="CDD" id="cd13578">
    <property type="entry name" value="PBP2_Bug27"/>
    <property type="match status" value="1"/>
</dbReference>
<evidence type="ECO:0000313" key="4">
    <source>
        <dbReference type="Proteomes" id="UP000542125"/>
    </source>
</evidence>
<feature type="signal peptide" evidence="2">
    <location>
        <begin position="1"/>
        <end position="23"/>
    </location>
</feature>
<dbReference type="EMBL" id="JACBYR010000001">
    <property type="protein sequence ID" value="NYE83218.1"/>
    <property type="molecule type" value="Genomic_DNA"/>
</dbReference>
<dbReference type="RefSeq" id="WP_179586697.1">
    <property type="nucleotide sequence ID" value="NZ_JACBYR010000001.1"/>
</dbReference>
<evidence type="ECO:0000256" key="2">
    <source>
        <dbReference type="SAM" id="SignalP"/>
    </source>
</evidence>
<organism evidence="3 4">
    <name type="scientific">Pigmentiphaga litoralis</name>
    <dbReference type="NCBI Taxonomy" id="516702"/>
    <lineage>
        <taxon>Bacteria</taxon>
        <taxon>Pseudomonadati</taxon>
        <taxon>Pseudomonadota</taxon>
        <taxon>Betaproteobacteria</taxon>
        <taxon>Burkholderiales</taxon>
        <taxon>Alcaligenaceae</taxon>
        <taxon>Pigmentiphaga</taxon>
    </lineage>
</organism>
<accession>A0A7Y9LNI9</accession>
<keyword evidence="4" id="KW-1185">Reference proteome</keyword>
<reference evidence="3 4" key="1">
    <citation type="submission" date="2020-07" db="EMBL/GenBank/DDBJ databases">
        <title>Genomic Encyclopedia of Type Strains, Phase IV (KMG-V): Genome sequencing to study the core and pangenomes of soil and plant-associated prokaryotes.</title>
        <authorList>
            <person name="Whitman W."/>
        </authorList>
    </citation>
    <scope>NUCLEOTIDE SEQUENCE [LARGE SCALE GENOMIC DNA]</scope>
    <source>
        <strain evidence="3 4">SAS40</strain>
    </source>
</reference>
<dbReference type="Proteomes" id="UP000542125">
    <property type="component" value="Unassembled WGS sequence"/>
</dbReference>